<keyword evidence="2" id="KW-0804">Transcription</keyword>
<dbReference type="AlphaFoldDB" id="A0A0B5AMA5"/>
<evidence type="ECO:0000313" key="4">
    <source>
        <dbReference type="EMBL" id="AJD89693.1"/>
    </source>
</evidence>
<protein>
    <recommendedName>
        <fullName evidence="3">HTH deoR-type domain-containing protein</fullName>
    </recommendedName>
</protein>
<evidence type="ECO:0000259" key="3">
    <source>
        <dbReference type="PROSITE" id="PS51000"/>
    </source>
</evidence>
<dbReference type="InterPro" id="IPR001034">
    <property type="entry name" value="DeoR_HTH"/>
</dbReference>
<dbReference type="InterPro" id="IPR028349">
    <property type="entry name" value="PafC-like"/>
</dbReference>
<proteinExistence type="predicted"/>
<keyword evidence="5" id="KW-1185">Reference proteome</keyword>
<dbReference type="HOGENOM" id="CLU_041141_5_2_9"/>
<dbReference type="InterPro" id="IPR036390">
    <property type="entry name" value="WH_DNA-bd_sf"/>
</dbReference>
<dbReference type="KEGG" id="jeo:JMA_03760"/>
<keyword evidence="1" id="KW-0805">Transcription regulation</keyword>
<dbReference type="PIRSF" id="PIRSF016838">
    <property type="entry name" value="PafC"/>
    <property type="match status" value="1"/>
</dbReference>
<dbReference type="Proteomes" id="UP000031449">
    <property type="component" value="Chromosome"/>
</dbReference>
<gene>
    <name evidence="4" type="ORF">JMA_03760</name>
</gene>
<dbReference type="EMBL" id="CP009416">
    <property type="protein sequence ID" value="AJD89693.1"/>
    <property type="molecule type" value="Genomic_DNA"/>
</dbReference>
<dbReference type="Gene3D" id="1.10.10.10">
    <property type="entry name" value="Winged helix-like DNA-binding domain superfamily/Winged helix DNA-binding domain"/>
    <property type="match status" value="1"/>
</dbReference>
<dbReference type="InterPro" id="IPR026881">
    <property type="entry name" value="WYL_dom"/>
</dbReference>
<dbReference type="BioCyc" id="JESP1508404:G14D9-9593-MONOMER"/>
<dbReference type="Pfam" id="PF13280">
    <property type="entry name" value="WYL"/>
    <property type="match status" value="1"/>
</dbReference>
<dbReference type="OrthoDB" id="9815009at2"/>
<dbReference type="Pfam" id="PF25583">
    <property type="entry name" value="WCX"/>
    <property type="match status" value="1"/>
</dbReference>
<reference evidence="4 5" key="1">
    <citation type="submission" date="2014-08" db="EMBL/GenBank/DDBJ databases">
        <title>Complete genome of a marine bacteria Jeotgalibacillus malaysiensis.</title>
        <authorList>
            <person name="Yaakop A.S."/>
            <person name="Chan K.-G."/>
            <person name="Goh K.M."/>
        </authorList>
    </citation>
    <scope>NUCLEOTIDE SEQUENCE [LARGE SCALE GENOMIC DNA]</scope>
    <source>
        <strain evidence="4 5">D5</strain>
    </source>
</reference>
<dbReference type="InterPro" id="IPR036388">
    <property type="entry name" value="WH-like_DNA-bd_sf"/>
</dbReference>
<evidence type="ECO:0000256" key="2">
    <source>
        <dbReference type="ARBA" id="ARBA00023163"/>
    </source>
</evidence>
<dbReference type="SMART" id="SM00420">
    <property type="entry name" value="HTH_DEOR"/>
    <property type="match status" value="1"/>
</dbReference>
<dbReference type="Pfam" id="PF08279">
    <property type="entry name" value="HTH_11"/>
    <property type="match status" value="1"/>
</dbReference>
<dbReference type="GO" id="GO:0003700">
    <property type="term" value="F:DNA-binding transcription factor activity"/>
    <property type="evidence" value="ECO:0007669"/>
    <property type="project" value="InterPro"/>
</dbReference>
<dbReference type="PROSITE" id="PS52050">
    <property type="entry name" value="WYL"/>
    <property type="match status" value="1"/>
</dbReference>
<feature type="domain" description="HTH deoR-type" evidence="3">
    <location>
        <begin position="1"/>
        <end position="60"/>
    </location>
</feature>
<dbReference type="InterPro" id="IPR013196">
    <property type="entry name" value="HTH_11"/>
</dbReference>
<dbReference type="SUPFAM" id="SSF46785">
    <property type="entry name" value="Winged helix' DNA-binding domain"/>
    <property type="match status" value="1"/>
</dbReference>
<evidence type="ECO:0000313" key="5">
    <source>
        <dbReference type="Proteomes" id="UP000031449"/>
    </source>
</evidence>
<dbReference type="STRING" id="1508404.JMA_03760"/>
<accession>A0A0B5AMA5</accession>
<sequence>MNKRQLTIMKMLEPNRTFTASELAGRFQVSVRTIQRDLDKLQEIGFPLYSEPGRYGGYRVLPNRLLPPLQLNENEALGLYLMLHYFQQIPDLPFGEIRSHLAENYYAELPDSTKEKIRTVEERVAFKTSPVLRKNNWTTVILQAAVEQKELLITYESAKGKKESRVFPLGLYFDQSWYMPALNKDKVLLYRADRIHFAEIGEKKEDQLPTLSEWMNQPERRPSVETVLAFTAEGERRAKADPFFKDVSDGHWRGVIPYEELAFTASQLLAYGEHVKVLEPEELAVKVKQHYVEALKQYEQ</sequence>
<name>A0A0B5AMA5_9BACL</name>
<evidence type="ECO:0000256" key="1">
    <source>
        <dbReference type="ARBA" id="ARBA00023015"/>
    </source>
</evidence>
<dbReference type="InterPro" id="IPR051534">
    <property type="entry name" value="CBASS_pafABC_assoc_protein"/>
</dbReference>
<organism evidence="4 5">
    <name type="scientific">Jeotgalibacillus malaysiensis</name>
    <dbReference type="NCBI Taxonomy" id="1508404"/>
    <lineage>
        <taxon>Bacteria</taxon>
        <taxon>Bacillati</taxon>
        <taxon>Bacillota</taxon>
        <taxon>Bacilli</taxon>
        <taxon>Bacillales</taxon>
        <taxon>Caryophanaceae</taxon>
        <taxon>Jeotgalibacillus</taxon>
    </lineage>
</organism>
<dbReference type="PANTHER" id="PTHR34580">
    <property type="match status" value="1"/>
</dbReference>
<dbReference type="PROSITE" id="PS51000">
    <property type="entry name" value="HTH_DEOR_2"/>
    <property type="match status" value="1"/>
</dbReference>
<dbReference type="InterPro" id="IPR057727">
    <property type="entry name" value="WCX_dom"/>
</dbReference>
<dbReference type="PANTHER" id="PTHR34580:SF9">
    <property type="entry name" value="SLL5097 PROTEIN"/>
    <property type="match status" value="1"/>
</dbReference>